<proteinExistence type="inferred from homology"/>
<dbReference type="RefSeq" id="WP_163297874.1">
    <property type="nucleotide sequence ID" value="NZ_JAAGRR010000014.1"/>
</dbReference>
<sequence length="252" mass="27487">METETGRPVIEVEGVHHAFGSHLVLEDVSLRVDEGDFLAVIGPNGSGKSTLVKIILGLLRPRSGTVRLFGTPLAAFHDWHRVGYVPQKATHVDPLFPITASEVVGLGRLARARFPRWLGPADREAVRSALAAVGMSGHAATRIGELSGGQQQKVFIARALVNRPDILFLDEPTTGIDAESQGQFYDMLDRFNRRGLTIVLVTHDIGVVNKHVTKVACLNQRLVFHGSHAEFCSSPRAQALIPGDDHLVCHRH</sequence>
<gene>
    <name evidence="6" type="ORF">G3N55_02490</name>
</gene>
<dbReference type="GO" id="GO:0016887">
    <property type="term" value="F:ATP hydrolysis activity"/>
    <property type="evidence" value="ECO:0007669"/>
    <property type="project" value="InterPro"/>
</dbReference>
<keyword evidence="7" id="KW-1185">Reference proteome</keyword>
<dbReference type="InterPro" id="IPR017871">
    <property type="entry name" value="ABC_transporter-like_CS"/>
</dbReference>
<dbReference type="SUPFAM" id="SSF52540">
    <property type="entry name" value="P-loop containing nucleoside triphosphate hydrolases"/>
    <property type="match status" value="1"/>
</dbReference>
<dbReference type="FunFam" id="3.40.50.300:FF:000134">
    <property type="entry name" value="Iron-enterobactin ABC transporter ATP-binding protein"/>
    <property type="match status" value="1"/>
</dbReference>
<keyword evidence="2" id="KW-0813">Transport</keyword>
<keyword evidence="3" id="KW-0547">Nucleotide-binding</keyword>
<dbReference type="PANTHER" id="PTHR42734">
    <property type="entry name" value="METAL TRANSPORT SYSTEM ATP-BINDING PROTEIN TM_0124-RELATED"/>
    <property type="match status" value="1"/>
</dbReference>
<dbReference type="InterPro" id="IPR027417">
    <property type="entry name" value="P-loop_NTPase"/>
</dbReference>
<evidence type="ECO:0000256" key="3">
    <source>
        <dbReference type="ARBA" id="ARBA00022741"/>
    </source>
</evidence>
<comment type="similarity">
    <text evidence="1">Belongs to the ABC transporter superfamily.</text>
</comment>
<dbReference type="CDD" id="cd03235">
    <property type="entry name" value="ABC_Metallic_Cations"/>
    <property type="match status" value="1"/>
</dbReference>
<evidence type="ECO:0000256" key="4">
    <source>
        <dbReference type="ARBA" id="ARBA00022840"/>
    </source>
</evidence>
<dbReference type="Pfam" id="PF00005">
    <property type="entry name" value="ABC_tran"/>
    <property type="match status" value="1"/>
</dbReference>
<organism evidence="6 7">
    <name type="scientific">Dissulfurirhabdus thermomarina</name>
    <dbReference type="NCBI Taxonomy" id="1765737"/>
    <lineage>
        <taxon>Bacteria</taxon>
        <taxon>Deltaproteobacteria</taxon>
        <taxon>Dissulfurirhabdaceae</taxon>
        <taxon>Dissulfurirhabdus</taxon>
    </lineage>
</organism>
<evidence type="ECO:0000259" key="5">
    <source>
        <dbReference type="PROSITE" id="PS50893"/>
    </source>
</evidence>
<evidence type="ECO:0000256" key="1">
    <source>
        <dbReference type="ARBA" id="ARBA00005417"/>
    </source>
</evidence>
<dbReference type="SMART" id="SM00382">
    <property type="entry name" value="AAA"/>
    <property type="match status" value="1"/>
</dbReference>
<evidence type="ECO:0000313" key="6">
    <source>
        <dbReference type="EMBL" id="NDY41721.1"/>
    </source>
</evidence>
<dbReference type="InterPro" id="IPR003439">
    <property type="entry name" value="ABC_transporter-like_ATP-bd"/>
</dbReference>
<name>A0A6N9TKC9_DISTH</name>
<dbReference type="InterPro" id="IPR003593">
    <property type="entry name" value="AAA+_ATPase"/>
</dbReference>
<dbReference type="Gene3D" id="3.40.50.300">
    <property type="entry name" value="P-loop containing nucleotide triphosphate hydrolases"/>
    <property type="match status" value="1"/>
</dbReference>
<reference evidence="6 7" key="1">
    <citation type="submission" date="2020-02" db="EMBL/GenBank/DDBJ databases">
        <title>Comparative genomics of sulfur disproportionating microorganisms.</title>
        <authorList>
            <person name="Ward L.M."/>
            <person name="Bertran E."/>
            <person name="Johnston D.T."/>
        </authorList>
    </citation>
    <scope>NUCLEOTIDE SEQUENCE [LARGE SCALE GENOMIC DNA]</scope>
    <source>
        <strain evidence="6 7">DSM 100025</strain>
    </source>
</reference>
<dbReference type="PROSITE" id="PS50893">
    <property type="entry name" value="ABC_TRANSPORTER_2"/>
    <property type="match status" value="1"/>
</dbReference>
<dbReference type="GO" id="GO:0005524">
    <property type="term" value="F:ATP binding"/>
    <property type="evidence" value="ECO:0007669"/>
    <property type="project" value="UniProtKB-KW"/>
</dbReference>
<evidence type="ECO:0000256" key="2">
    <source>
        <dbReference type="ARBA" id="ARBA00022448"/>
    </source>
</evidence>
<dbReference type="PANTHER" id="PTHR42734:SF17">
    <property type="entry name" value="METAL TRANSPORT SYSTEM ATP-BINDING PROTEIN TM_0124-RELATED"/>
    <property type="match status" value="1"/>
</dbReference>
<protein>
    <submittedName>
        <fullName evidence="6">Metal ABC transporter ATP-binding protein</fullName>
    </submittedName>
</protein>
<keyword evidence="4 6" id="KW-0067">ATP-binding</keyword>
<feature type="domain" description="ABC transporter" evidence="5">
    <location>
        <begin position="10"/>
        <end position="251"/>
    </location>
</feature>
<accession>A0A6N9TKC9</accession>
<evidence type="ECO:0000313" key="7">
    <source>
        <dbReference type="Proteomes" id="UP000469346"/>
    </source>
</evidence>
<dbReference type="PROSITE" id="PS00211">
    <property type="entry name" value="ABC_TRANSPORTER_1"/>
    <property type="match status" value="1"/>
</dbReference>
<dbReference type="InterPro" id="IPR050153">
    <property type="entry name" value="Metal_Ion_Import_ABC"/>
</dbReference>
<dbReference type="EMBL" id="JAAGRR010000014">
    <property type="protein sequence ID" value="NDY41721.1"/>
    <property type="molecule type" value="Genomic_DNA"/>
</dbReference>
<dbReference type="Proteomes" id="UP000469346">
    <property type="component" value="Unassembled WGS sequence"/>
</dbReference>
<dbReference type="AlphaFoldDB" id="A0A6N9TKC9"/>
<comment type="caution">
    <text evidence="6">The sequence shown here is derived from an EMBL/GenBank/DDBJ whole genome shotgun (WGS) entry which is preliminary data.</text>
</comment>